<evidence type="ECO:0000256" key="4">
    <source>
        <dbReference type="ARBA" id="ARBA00022840"/>
    </source>
</evidence>
<dbReference type="EC" id="6.3.5.7" evidence="7"/>
<evidence type="ECO:0000256" key="3">
    <source>
        <dbReference type="ARBA" id="ARBA00022741"/>
    </source>
</evidence>
<feature type="domain" description="Amidase" evidence="8">
    <location>
        <begin position="24"/>
        <end position="468"/>
    </location>
</feature>
<dbReference type="PANTHER" id="PTHR11895:SF151">
    <property type="entry name" value="GLUTAMYL-TRNA(GLN) AMIDOTRANSFERASE SUBUNIT A"/>
    <property type="match status" value="1"/>
</dbReference>
<proteinExistence type="inferred from homology"/>
<keyword evidence="9" id="KW-0808">Transferase</keyword>
<dbReference type="NCBIfam" id="TIGR00132">
    <property type="entry name" value="gatA"/>
    <property type="match status" value="1"/>
</dbReference>
<dbReference type="InterPro" id="IPR023631">
    <property type="entry name" value="Amidase_dom"/>
</dbReference>
<evidence type="ECO:0000256" key="6">
    <source>
        <dbReference type="ARBA" id="ARBA00047407"/>
    </source>
</evidence>
<feature type="active site" description="Acyl-ester intermediate" evidence="7">
    <location>
        <position position="181"/>
    </location>
</feature>
<dbReference type="GO" id="GO:0016740">
    <property type="term" value="F:transferase activity"/>
    <property type="evidence" value="ECO:0007669"/>
    <property type="project" value="UniProtKB-KW"/>
</dbReference>
<feature type="active site" description="Charge relay system" evidence="7">
    <location>
        <position position="157"/>
    </location>
</feature>
<dbReference type="InterPro" id="IPR000120">
    <property type="entry name" value="Amidase"/>
</dbReference>
<dbReference type="PANTHER" id="PTHR11895">
    <property type="entry name" value="TRANSAMIDASE"/>
    <property type="match status" value="1"/>
</dbReference>
<reference evidence="9" key="1">
    <citation type="journal article" date="2020" name="mSystems">
        <title>Genome- and Community-Level Interaction Insights into Carbon Utilization and Element Cycling Functions of Hydrothermarchaeota in Hydrothermal Sediment.</title>
        <authorList>
            <person name="Zhou Z."/>
            <person name="Liu Y."/>
            <person name="Xu W."/>
            <person name="Pan J."/>
            <person name="Luo Z.H."/>
            <person name="Li M."/>
        </authorList>
    </citation>
    <scope>NUCLEOTIDE SEQUENCE [LARGE SCALE GENOMIC DNA]</scope>
    <source>
        <strain evidence="9">SpSt-754</strain>
    </source>
</reference>
<dbReference type="GO" id="GO:0050567">
    <property type="term" value="F:glutaminyl-tRNA synthase (glutamine-hydrolyzing) activity"/>
    <property type="evidence" value="ECO:0007669"/>
    <property type="project" value="UniProtKB-UniRule"/>
</dbReference>
<keyword evidence="4 7" id="KW-0067">ATP-binding</keyword>
<accession>A0A7V3KMD4</accession>
<dbReference type="InterPro" id="IPR036928">
    <property type="entry name" value="AS_sf"/>
</dbReference>
<comment type="caution">
    <text evidence="9">The sequence shown here is derived from an EMBL/GenBank/DDBJ whole genome shotgun (WGS) entry which is preliminary data.</text>
</comment>
<evidence type="ECO:0000313" key="9">
    <source>
        <dbReference type="EMBL" id="HGB35346.1"/>
    </source>
</evidence>
<evidence type="ECO:0000256" key="2">
    <source>
        <dbReference type="ARBA" id="ARBA00022598"/>
    </source>
</evidence>
<dbReference type="AlphaFoldDB" id="A0A7V3KMD4"/>
<evidence type="ECO:0000256" key="7">
    <source>
        <dbReference type="HAMAP-Rule" id="MF_00120"/>
    </source>
</evidence>
<keyword evidence="5 7" id="KW-0648">Protein biosynthesis</keyword>
<comment type="catalytic activity">
    <reaction evidence="6 7">
        <text>L-glutamyl-tRNA(Gln) + L-glutamine + ATP + H2O = L-glutaminyl-tRNA(Gln) + L-glutamate + ADP + phosphate + H(+)</text>
        <dbReference type="Rhea" id="RHEA:17521"/>
        <dbReference type="Rhea" id="RHEA-COMP:9681"/>
        <dbReference type="Rhea" id="RHEA-COMP:9684"/>
        <dbReference type="ChEBI" id="CHEBI:15377"/>
        <dbReference type="ChEBI" id="CHEBI:15378"/>
        <dbReference type="ChEBI" id="CHEBI:29985"/>
        <dbReference type="ChEBI" id="CHEBI:30616"/>
        <dbReference type="ChEBI" id="CHEBI:43474"/>
        <dbReference type="ChEBI" id="CHEBI:58359"/>
        <dbReference type="ChEBI" id="CHEBI:78520"/>
        <dbReference type="ChEBI" id="CHEBI:78521"/>
        <dbReference type="ChEBI" id="CHEBI:456216"/>
        <dbReference type="EC" id="6.3.5.7"/>
    </reaction>
</comment>
<sequence>MPGHFFSISELHRKYLVGELSPTEVVNEHLKVIRENQPILNTFISVLDEYALQRARELEGDLQKYRKEGVLPRLFGVPVGIKDNINVKGFGTTCASRILSGYISLYNATVVDRLLRDGAIIMGKLNMDEFAMGALGTYSFYGPTKHTVNPEYLAGGSSSGSAASVSAGEVVVSLGSDTGGSIRLPASFCGVFGLKPTYGTVSRYGLVAFASSLDQIGPIARNVDDLARAYVSISGFDPKDSTSLSVEAPSLESLLKEINPSEVVLGYPDLVKKARMDEEVRDNFFKLVEVLSKAGFKVVEVPLPHLKYSVEVYQIIATSEASSNLARFDGIRYGYRKKAEDLEDLYNSTRSSGFGAEVKRRIAIGTFALSHGYYDAYYLKALKVRRLIKNDLDEAFKKVNLIILPVSPFPAPKVDEIKDPVELYYLDLFSIHANLAGIPSMAIPWGRTKNNLPLGFQVEGQVLSEPLLFNFAYYFEKNFI</sequence>
<comment type="similarity">
    <text evidence="1 7">Belongs to the amidase family. GatA subfamily.</text>
</comment>
<evidence type="ECO:0000256" key="5">
    <source>
        <dbReference type="ARBA" id="ARBA00022917"/>
    </source>
</evidence>
<keyword evidence="3 7" id="KW-0547">Nucleotide-binding</keyword>
<dbReference type="EMBL" id="DTGD01000013">
    <property type="protein sequence ID" value="HGB35346.1"/>
    <property type="molecule type" value="Genomic_DNA"/>
</dbReference>
<dbReference type="SUPFAM" id="SSF75304">
    <property type="entry name" value="Amidase signature (AS) enzymes"/>
    <property type="match status" value="1"/>
</dbReference>
<dbReference type="Gene3D" id="3.90.1300.10">
    <property type="entry name" value="Amidase signature (AS) domain"/>
    <property type="match status" value="1"/>
</dbReference>
<dbReference type="GO" id="GO:0006412">
    <property type="term" value="P:translation"/>
    <property type="evidence" value="ECO:0007669"/>
    <property type="project" value="UniProtKB-UniRule"/>
</dbReference>
<comment type="function">
    <text evidence="7">Allows the formation of correctly charged Gln-tRNA(Gln) through the transamidation of misacylated Glu-tRNA(Gln) in organisms which lack glutaminyl-tRNA synthetase. The reaction takes place in the presence of glutamine and ATP through an activated gamma-phospho-Glu-tRNA(Gln).</text>
</comment>
<evidence type="ECO:0000259" key="8">
    <source>
        <dbReference type="Pfam" id="PF01425"/>
    </source>
</evidence>
<name>A0A7V3KMD4_UNCW3</name>
<dbReference type="HAMAP" id="MF_00120">
    <property type="entry name" value="GatA"/>
    <property type="match status" value="1"/>
</dbReference>
<keyword evidence="2 7" id="KW-0436">Ligase</keyword>
<dbReference type="InterPro" id="IPR020556">
    <property type="entry name" value="Amidase_CS"/>
</dbReference>
<evidence type="ECO:0000256" key="1">
    <source>
        <dbReference type="ARBA" id="ARBA00008069"/>
    </source>
</evidence>
<dbReference type="Pfam" id="PF01425">
    <property type="entry name" value="Amidase"/>
    <property type="match status" value="1"/>
</dbReference>
<comment type="subunit">
    <text evidence="7">Heterotrimer of A, B and C subunits.</text>
</comment>
<organism evidence="9">
    <name type="scientific">candidate division WOR-3 bacterium</name>
    <dbReference type="NCBI Taxonomy" id="2052148"/>
    <lineage>
        <taxon>Bacteria</taxon>
        <taxon>Bacteria division WOR-3</taxon>
    </lineage>
</organism>
<dbReference type="GO" id="GO:0005524">
    <property type="term" value="F:ATP binding"/>
    <property type="evidence" value="ECO:0007669"/>
    <property type="project" value="UniProtKB-KW"/>
</dbReference>
<dbReference type="PROSITE" id="PS00571">
    <property type="entry name" value="AMIDASES"/>
    <property type="match status" value="1"/>
</dbReference>
<gene>
    <name evidence="7 9" type="primary">gatA</name>
    <name evidence="9" type="ORF">ENV38_00350</name>
</gene>
<feature type="active site" description="Charge relay system" evidence="7">
    <location>
        <position position="82"/>
    </location>
</feature>
<protein>
    <recommendedName>
        <fullName evidence="7">Glutamyl-tRNA(Gln) amidotransferase subunit A</fullName>
        <shortName evidence="7">Glu-ADT subunit A</shortName>
        <ecNumber evidence="7">6.3.5.7</ecNumber>
    </recommendedName>
</protein>
<dbReference type="GO" id="GO:0030956">
    <property type="term" value="C:glutamyl-tRNA(Gln) amidotransferase complex"/>
    <property type="evidence" value="ECO:0007669"/>
    <property type="project" value="InterPro"/>
</dbReference>
<dbReference type="InterPro" id="IPR004412">
    <property type="entry name" value="GatA"/>
</dbReference>